<evidence type="ECO:0000313" key="3">
    <source>
        <dbReference type="Proteomes" id="UP000325081"/>
    </source>
</evidence>
<sequence>MWLRRSKTRARVHNAPSPKFACSSFKDVQTLFSPDDFAASAAGDGSGSPLESPSQPSICHRNRSVKALLRTLSHPSPPPLPDGGETAFPEIRVPGADNSVLIYFTSLRVVRRTFEDCKAVRTILRAFRVPVDERDVSMDSAFMDELRRILAVPGRPRPRPTLPRVFIGGRYVGGVEEVRRLHESGELKSYMERLPAAVPGTCESCGGYRFILCPDCNGSHKCYSEKAGFRCCTSCNENGLVRCPSCSTAPL</sequence>
<dbReference type="InterPro" id="IPR036249">
    <property type="entry name" value="Thioredoxin-like_sf"/>
</dbReference>
<name>A0A5A7PQ30_STRAF</name>
<keyword evidence="3" id="KW-1185">Reference proteome</keyword>
<dbReference type="Proteomes" id="UP000325081">
    <property type="component" value="Unassembled WGS sequence"/>
</dbReference>
<protein>
    <submittedName>
        <fullName evidence="2">Glutaredoxin family protein</fullName>
    </submittedName>
</protein>
<dbReference type="OrthoDB" id="423313at2759"/>
<dbReference type="SUPFAM" id="SSF52833">
    <property type="entry name" value="Thioredoxin-like"/>
    <property type="match status" value="1"/>
</dbReference>
<dbReference type="Pfam" id="PF00462">
    <property type="entry name" value="Glutaredoxin"/>
    <property type="match status" value="1"/>
</dbReference>
<gene>
    <name evidence="2" type="ORF">STAS_10963</name>
</gene>
<dbReference type="Pfam" id="PF23733">
    <property type="entry name" value="GRXCR1-2_C"/>
    <property type="match status" value="1"/>
</dbReference>
<dbReference type="EMBL" id="BKCP01004949">
    <property type="protein sequence ID" value="GER34711.1"/>
    <property type="molecule type" value="Genomic_DNA"/>
</dbReference>
<dbReference type="Gene3D" id="3.40.30.10">
    <property type="entry name" value="Glutaredoxin"/>
    <property type="match status" value="1"/>
</dbReference>
<reference evidence="3" key="1">
    <citation type="journal article" date="2019" name="Curr. Biol.">
        <title>Genome Sequence of Striga asiatica Provides Insight into the Evolution of Plant Parasitism.</title>
        <authorList>
            <person name="Yoshida S."/>
            <person name="Kim S."/>
            <person name="Wafula E.K."/>
            <person name="Tanskanen J."/>
            <person name="Kim Y.M."/>
            <person name="Honaas L."/>
            <person name="Yang Z."/>
            <person name="Spallek T."/>
            <person name="Conn C.E."/>
            <person name="Ichihashi Y."/>
            <person name="Cheong K."/>
            <person name="Cui S."/>
            <person name="Der J.P."/>
            <person name="Gundlach H."/>
            <person name="Jiao Y."/>
            <person name="Hori C."/>
            <person name="Ishida J.K."/>
            <person name="Kasahara H."/>
            <person name="Kiba T."/>
            <person name="Kim M.S."/>
            <person name="Koo N."/>
            <person name="Laohavisit A."/>
            <person name="Lee Y.H."/>
            <person name="Lumba S."/>
            <person name="McCourt P."/>
            <person name="Mortimer J.C."/>
            <person name="Mutuku J.M."/>
            <person name="Nomura T."/>
            <person name="Sasaki-Sekimoto Y."/>
            <person name="Seto Y."/>
            <person name="Wang Y."/>
            <person name="Wakatake T."/>
            <person name="Sakakibara H."/>
            <person name="Demura T."/>
            <person name="Yamaguchi S."/>
            <person name="Yoneyama K."/>
            <person name="Manabe R.I."/>
            <person name="Nelson D.C."/>
            <person name="Schulman A.H."/>
            <person name="Timko M.P."/>
            <person name="dePamphilis C.W."/>
            <person name="Choi D."/>
            <person name="Shirasu K."/>
        </authorList>
    </citation>
    <scope>NUCLEOTIDE SEQUENCE [LARGE SCALE GENOMIC DNA]</scope>
    <source>
        <strain evidence="3">cv. UVA1</strain>
    </source>
</reference>
<dbReference type="InterPro" id="IPR002109">
    <property type="entry name" value="Glutaredoxin"/>
</dbReference>
<dbReference type="PROSITE" id="PS51354">
    <property type="entry name" value="GLUTAREDOXIN_2"/>
    <property type="match status" value="1"/>
</dbReference>
<organism evidence="2 3">
    <name type="scientific">Striga asiatica</name>
    <name type="common">Asiatic witchweed</name>
    <name type="synonym">Buchnera asiatica</name>
    <dbReference type="NCBI Taxonomy" id="4170"/>
    <lineage>
        <taxon>Eukaryota</taxon>
        <taxon>Viridiplantae</taxon>
        <taxon>Streptophyta</taxon>
        <taxon>Embryophyta</taxon>
        <taxon>Tracheophyta</taxon>
        <taxon>Spermatophyta</taxon>
        <taxon>Magnoliopsida</taxon>
        <taxon>eudicotyledons</taxon>
        <taxon>Gunneridae</taxon>
        <taxon>Pentapetalae</taxon>
        <taxon>asterids</taxon>
        <taxon>lamiids</taxon>
        <taxon>Lamiales</taxon>
        <taxon>Orobanchaceae</taxon>
        <taxon>Buchnereae</taxon>
        <taxon>Striga</taxon>
    </lineage>
</organism>
<dbReference type="PANTHER" id="PTHR45669:SF26">
    <property type="entry name" value="GLUTAREDOXIN DOMAIN-CONTAINING PROTEIN"/>
    <property type="match status" value="1"/>
</dbReference>
<proteinExistence type="predicted"/>
<accession>A0A5A7PQ30</accession>
<dbReference type="AlphaFoldDB" id="A0A5A7PQ30"/>
<evidence type="ECO:0000313" key="2">
    <source>
        <dbReference type="EMBL" id="GER34711.1"/>
    </source>
</evidence>
<evidence type="ECO:0000259" key="1">
    <source>
        <dbReference type="Pfam" id="PF00462"/>
    </source>
</evidence>
<dbReference type="PANTHER" id="PTHR45669">
    <property type="entry name" value="GLUTAREDOXIN DOMAIN-CONTAINING CYSTEINE-RICH PROTEIN CG12206-RELATED"/>
    <property type="match status" value="1"/>
</dbReference>
<dbReference type="CDD" id="cd03031">
    <property type="entry name" value="GRX_GRX_like"/>
    <property type="match status" value="1"/>
</dbReference>
<comment type="caution">
    <text evidence="2">The sequence shown here is derived from an EMBL/GenBank/DDBJ whole genome shotgun (WGS) entry which is preliminary data.</text>
</comment>
<feature type="domain" description="Glutaredoxin" evidence="1">
    <location>
        <begin position="103"/>
        <end position="172"/>
    </location>
</feature>